<sequence length="40" mass="4582">MGDADALGFLLNRSRQASGARNLQKRVSMWQVPEYKTVMR</sequence>
<dbReference type="EMBL" id="BK033130">
    <property type="protein sequence ID" value="DAE46966.1"/>
    <property type="molecule type" value="Genomic_DNA"/>
</dbReference>
<proteinExistence type="predicted"/>
<organism evidence="1">
    <name type="scientific">Ackermannviridae sp</name>
    <dbReference type="NCBI Taxonomy" id="2831612"/>
    <lineage>
        <taxon>Viruses</taxon>
        <taxon>Duplodnaviria</taxon>
        <taxon>Heunggongvirae</taxon>
        <taxon>Uroviricota</taxon>
        <taxon>Caudoviricetes</taxon>
        <taxon>Pantevenvirales</taxon>
        <taxon>Ackermannviridae</taxon>
    </lineage>
</organism>
<accession>A0A8S5RR28</accession>
<evidence type="ECO:0000313" key="1">
    <source>
        <dbReference type="EMBL" id="DAE46966.1"/>
    </source>
</evidence>
<reference evidence="1" key="1">
    <citation type="journal article" date="2021" name="Proc. Natl. Acad. Sci. U.S.A.">
        <title>A Catalog of Tens of Thousands of Viruses from Human Metagenomes Reveals Hidden Associations with Chronic Diseases.</title>
        <authorList>
            <person name="Tisza M.J."/>
            <person name="Buck C.B."/>
        </authorList>
    </citation>
    <scope>NUCLEOTIDE SEQUENCE</scope>
    <source>
        <strain evidence="1">CtuoI59</strain>
    </source>
</reference>
<protein>
    <submittedName>
        <fullName evidence="1">Uncharacterized protein</fullName>
    </submittedName>
</protein>
<name>A0A8S5RR28_9CAUD</name>